<organism evidence="3 4">
    <name type="scientific">Rhodovulum kholense</name>
    <dbReference type="NCBI Taxonomy" id="453584"/>
    <lineage>
        <taxon>Bacteria</taxon>
        <taxon>Pseudomonadati</taxon>
        <taxon>Pseudomonadota</taxon>
        <taxon>Alphaproteobacteria</taxon>
        <taxon>Rhodobacterales</taxon>
        <taxon>Paracoccaceae</taxon>
        <taxon>Rhodovulum</taxon>
    </lineage>
</organism>
<dbReference type="PANTHER" id="PTHR47307:SF1">
    <property type="entry name" value="GLUTATHIONE-REGULATED POTASSIUM-EFFLUX SYSTEM ANCILLARY PROTEIN KEFG"/>
    <property type="match status" value="1"/>
</dbReference>
<dbReference type="InterPro" id="IPR029039">
    <property type="entry name" value="Flavoprotein-like_sf"/>
</dbReference>
<dbReference type="Pfam" id="PF02525">
    <property type="entry name" value="Flavodoxin_2"/>
    <property type="match status" value="1"/>
</dbReference>
<dbReference type="PANTHER" id="PTHR47307">
    <property type="entry name" value="GLUTATHIONE-REGULATED POTASSIUM-EFFLUX SYSTEM ANCILLARY PROTEIN KEFG"/>
    <property type="match status" value="1"/>
</dbReference>
<dbReference type="SUPFAM" id="SSF52218">
    <property type="entry name" value="Flavoproteins"/>
    <property type="match status" value="1"/>
</dbReference>
<keyword evidence="4" id="KW-1185">Reference proteome</keyword>
<evidence type="ECO:0000313" key="3">
    <source>
        <dbReference type="EMBL" id="PTW52237.1"/>
    </source>
</evidence>
<dbReference type="InterPro" id="IPR046980">
    <property type="entry name" value="KefG/KefF"/>
</dbReference>
<comment type="caution">
    <text evidence="3">The sequence shown here is derived from an EMBL/GenBank/DDBJ whole genome shotgun (WGS) entry which is preliminary data.</text>
</comment>
<dbReference type="EMBL" id="QAYC01000001">
    <property type="protein sequence ID" value="PTW52237.1"/>
    <property type="molecule type" value="Genomic_DNA"/>
</dbReference>
<accession>A0A8E2VPT7</accession>
<dbReference type="Gene3D" id="3.40.50.360">
    <property type="match status" value="1"/>
</dbReference>
<name>A0A8E2VPT7_9RHOB</name>
<dbReference type="GO" id="GO:0009055">
    <property type="term" value="F:electron transfer activity"/>
    <property type="evidence" value="ECO:0007669"/>
    <property type="project" value="TreeGrafter"/>
</dbReference>
<dbReference type="InterPro" id="IPR003680">
    <property type="entry name" value="Flavodoxin_fold"/>
</dbReference>
<keyword evidence="1" id="KW-0560">Oxidoreductase</keyword>
<dbReference type="AlphaFoldDB" id="A0A8E2VPT7"/>
<evidence type="ECO:0000256" key="1">
    <source>
        <dbReference type="ARBA" id="ARBA00023002"/>
    </source>
</evidence>
<dbReference type="Proteomes" id="UP000244037">
    <property type="component" value="Unassembled WGS sequence"/>
</dbReference>
<feature type="domain" description="Flavodoxin-like fold" evidence="2">
    <location>
        <begin position="9"/>
        <end position="81"/>
    </location>
</feature>
<sequence length="82" mass="8615">MPTSLSGSFPFDCFGLPGLMKTWVDRVPVHGFAHGAEGTRLQGKPLIQSFTTGAPGAAYASGQPMTSPLEDFLPAQLCGMDD</sequence>
<evidence type="ECO:0000313" key="4">
    <source>
        <dbReference type="Proteomes" id="UP000244037"/>
    </source>
</evidence>
<dbReference type="RefSeq" id="WP_215731069.1">
    <property type="nucleotide sequence ID" value="NZ_QAYC01000001.1"/>
</dbReference>
<proteinExistence type="predicted"/>
<evidence type="ECO:0000259" key="2">
    <source>
        <dbReference type="Pfam" id="PF02525"/>
    </source>
</evidence>
<gene>
    <name evidence="3" type="ORF">C8N38_101542</name>
</gene>
<dbReference type="GO" id="GO:0010181">
    <property type="term" value="F:FMN binding"/>
    <property type="evidence" value="ECO:0007669"/>
    <property type="project" value="TreeGrafter"/>
</dbReference>
<dbReference type="GO" id="GO:0003955">
    <property type="term" value="F:NAD(P)H dehydrogenase (quinone) activity"/>
    <property type="evidence" value="ECO:0007669"/>
    <property type="project" value="TreeGrafter"/>
</dbReference>
<protein>
    <submittedName>
        <fullName evidence="3">Flavodoxin-like protein</fullName>
    </submittedName>
</protein>
<reference evidence="3 4" key="1">
    <citation type="submission" date="2018-04" db="EMBL/GenBank/DDBJ databases">
        <title>Genomic Encyclopedia of Archaeal and Bacterial Type Strains, Phase II (KMG-II): from individual species to whole genera.</title>
        <authorList>
            <person name="Goeker M."/>
        </authorList>
    </citation>
    <scope>NUCLEOTIDE SEQUENCE [LARGE SCALE GENOMIC DNA]</scope>
    <source>
        <strain evidence="3 4">DSM 19783</strain>
    </source>
</reference>